<dbReference type="InterPro" id="IPR036390">
    <property type="entry name" value="WH_DNA-bd_sf"/>
</dbReference>
<dbReference type="InterPro" id="IPR000847">
    <property type="entry name" value="LysR_HTH_N"/>
</dbReference>
<evidence type="ECO:0000313" key="6">
    <source>
        <dbReference type="EMBL" id="KAK97853.1"/>
    </source>
</evidence>
<dbReference type="InterPro" id="IPR005119">
    <property type="entry name" value="LysR_subst-bd"/>
</dbReference>
<dbReference type="GO" id="GO:0006351">
    <property type="term" value="P:DNA-templated transcription"/>
    <property type="evidence" value="ECO:0007669"/>
    <property type="project" value="TreeGrafter"/>
</dbReference>
<dbReference type="GO" id="GO:0003700">
    <property type="term" value="F:DNA-binding transcription factor activity"/>
    <property type="evidence" value="ECO:0007669"/>
    <property type="project" value="InterPro"/>
</dbReference>
<dbReference type="RefSeq" id="WP_005016851.1">
    <property type="nucleotide sequence ID" value="NZ_JFZZ01000022.1"/>
</dbReference>
<sequence>MRGTRQSRLPSLAAIQAFEAAARLGGFEPAGSELGVTASAIGKRITTLEAQLDTVLFVRGRHGGTLTAAGREYLEQVRSALGQLSAATLKARVEPPTELLRVVSTPTFARQVLIPYLPEFTDAHPQVDLEILFSVPYLEISPPNADVWIRFGNGLYPGLQVEKLTDDEVFAVCTPEYARRHGPFERPEDLARAALLRCPMEPWRPWFDRAGLDWPEPSKGVWLVDLGMVLAAAHAGQGVALSRKTLAAEWLNEGKLMRLFDVRSRGNLQYYLCYEQRRPLQNGARAFAARIATVCARIARL</sequence>
<dbReference type="CDD" id="cd08432">
    <property type="entry name" value="PBP2_GcdR_TrpI_HvrB_AmpR_like"/>
    <property type="match status" value="1"/>
</dbReference>
<dbReference type="SUPFAM" id="SSF46785">
    <property type="entry name" value="Winged helix' DNA-binding domain"/>
    <property type="match status" value="1"/>
</dbReference>
<dbReference type="InterPro" id="IPR058163">
    <property type="entry name" value="LysR-type_TF_proteobact-type"/>
</dbReference>
<dbReference type="STRING" id="35814.BBB42_17185"/>
<dbReference type="PANTHER" id="PTHR30537:SF79">
    <property type="entry name" value="TRANSCRIPTIONAL REGULATOR-RELATED"/>
    <property type="match status" value="1"/>
</dbReference>
<keyword evidence="2" id="KW-0805">Transcription regulation</keyword>
<gene>
    <name evidence="6" type="ORF">L497_2865</name>
</gene>
<dbReference type="InterPro" id="IPR036388">
    <property type="entry name" value="WH-like_DNA-bd_sf"/>
</dbReference>
<dbReference type="Proteomes" id="UP000026682">
    <property type="component" value="Unassembled WGS sequence"/>
</dbReference>
<dbReference type="Pfam" id="PF03466">
    <property type="entry name" value="LysR_substrate"/>
    <property type="match status" value="1"/>
</dbReference>
<name>A0A158M8Z7_9BORD</name>
<dbReference type="Gene3D" id="1.10.10.10">
    <property type="entry name" value="Winged helix-like DNA-binding domain superfamily/Winged helix DNA-binding domain"/>
    <property type="match status" value="1"/>
</dbReference>
<evidence type="ECO:0000256" key="2">
    <source>
        <dbReference type="ARBA" id="ARBA00023015"/>
    </source>
</evidence>
<dbReference type="GeneID" id="93121962"/>
<proteinExistence type="inferred from homology"/>
<dbReference type="PATRIC" id="fig|1331206.3.peg.595"/>
<keyword evidence="4" id="KW-0804">Transcription</keyword>
<comment type="similarity">
    <text evidence="1">Belongs to the LysR transcriptional regulatory family.</text>
</comment>
<evidence type="ECO:0000256" key="1">
    <source>
        <dbReference type="ARBA" id="ARBA00009437"/>
    </source>
</evidence>
<evidence type="ECO:0000256" key="3">
    <source>
        <dbReference type="ARBA" id="ARBA00023125"/>
    </source>
</evidence>
<dbReference type="EMBL" id="JFZZ01000022">
    <property type="protein sequence ID" value="KAK97853.1"/>
    <property type="molecule type" value="Genomic_DNA"/>
</dbReference>
<dbReference type="AlphaFoldDB" id="A0A158M8Z7"/>
<accession>A0A158M8Z7</accession>
<dbReference type="SUPFAM" id="SSF53850">
    <property type="entry name" value="Periplasmic binding protein-like II"/>
    <property type="match status" value="1"/>
</dbReference>
<dbReference type="PROSITE" id="PS50931">
    <property type="entry name" value="HTH_LYSR"/>
    <property type="match status" value="1"/>
</dbReference>
<keyword evidence="3" id="KW-0238">DNA-binding</keyword>
<reference evidence="6 7" key="1">
    <citation type="submission" date="2014-03" db="EMBL/GenBank/DDBJ databases">
        <title>Genome sequence of Bordetella holmseii.</title>
        <authorList>
            <person name="Harvill E."/>
            <person name="Goodfield L.L."/>
            <person name="Ivanov Y."/>
            <person name="Meyer J.A."/>
            <person name="Newth C."/>
            <person name="Cassiday P."/>
            <person name="Tondella M.L."/>
            <person name="Liao P."/>
            <person name="Zimmerman J."/>
            <person name="Meert K."/>
            <person name="Wessel D."/>
            <person name="Berger J."/>
            <person name="Dean J.M."/>
            <person name="Holubkov R."/>
            <person name="Burr J."/>
            <person name="Liu T."/>
            <person name="Brinkac L.M."/>
            <person name="Sanka R."/>
            <person name="Kim M."/>
            <person name="Losada L."/>
        </authorList>
    </citation>
    <scope>NUCLEOTIDE SEQUENCE [LARGE SCALE GENOMIC DNA]</scope>
    <source>
        <strain evidence="6 7">CDC-H585-BH</strain>
    </source>
</reference>
<protein>
    <submittedName>
        <fullName evidence="6">LysR substrate-binding domain protein</fullName>
    </submittedName>
</protein>
<dbReference type="PANTHER" id="PTHR30537">
    <property type="entry name" value="HTH-TYPE TRANSCRIPTIONAL REGULATOR"/>
    <property type="match status" value="1"/>
</dbReference>
<comment type="caution">
    <text evidence="6">The sequence shown here is derived from an EMBL/GenBank/DDBJ whole genome shotgun (WGS) entry which is preliminary data.</text>
</comment>
<dbReference type="GO" id="GO:0043565">
    <property type="term" value="F:sequence-specific DNA binding"/>
    <property type="evidence" value="ECO:0007669"/>
    <property type="project" value="TreeGrafter"/>
</dbReference>
<organism evidence="6 7">
    <name type="scientific">Bordetella holmesii CDC-H585-BH</name>
    <dbReference type="NCBI Taxonomy" id="1331206"/>
    <lineage>
        <taxon>Bacteria</taxon>
        <taxon>Pseudomonadati</taxon>
        <taxon>Pseudomonadota</taxon>
        <taxon>Betaproteobacteria</taxon>
        <taxon>Burkholderiales</taxon>
        <taxon>Alcaligenaceae</taxon>
        <taxon>Bordetella</taxon>
    </lineage>
</organism>
<feature type="domain" description="HTH lysR-type" evidence="5">
    <location>
        <begin position="10"/>
        <end position="67"/>
    </location>
</feature>
<evidence type="ECO:0000259" key="5">
    <source>
        <dbReference type="PROSITE" id="PS50931"/>
    </source>
</evidence>
<dbReference type="Pfam" id="PF00126">
    <property type="entry name" value="HTH_1"/>
    <property type="match status" value="1"/>
</dbReference>
<evidence type="ECO:0000256" key="4">
    <source>
        <dbReference type="ARBA" id="ARBA00023163"/>
    </source>
</evidence>
<evidence type="ECO:0000313" key="7">
    <source>
        <dbReference type="Proteomes" id="UP000026682"/>
    </source>
</evidence>
<dbReference type="Gene3D" id="3.40.190.10">
    <property type="entry name" value="Periplasmic binding protein-like II"/>
    <property type="match status" value="2"/>
</dbReference>